<evidence type="ECO:0000313" key="2">
    <source>
        <dbReference type="EMBL" id="CAF1616722.1"/>
    </source>
</evidence>
<keyword evidence="1" id="KW-1133">Transmembrane helix</keyword>
<sequence>MAFKIGNFETKNTYSMTVGGDAKHINVHIADGALKANHTPVQAAMNSAGNAASKIIESGASLITAPVTWFKDMQENWLSYMIVIAIIIGSIAFLYCAFLFYCNRMKSGATQSQLIELTKIIGEKIIPTPQPPPLSATSPLNFPYLARNSQV</sequence>
<dbReference type="AlphaFoldDB" id="A0A816C795"/>
<evidence type="ECO:0000256" key="1">
    <source>
        <dbReference type="SAM" id="Phobius"/>
    </source>
</evidence>
<name>A0A816C795_ADIRI</name>
<proteinExistence type="predicted"/>
<gene>
    <name evidence="2" type="ORF">XAT740_LOCUS49661</name>
</gene>
<dbReference type="Proteomes" id="UP000663828">
    <property type="component" value="Unassembled WGS sequence"/>
</dbReference>
<feature type="transmembrane region" description="Helical" evidence="1">
    <location>
        <begin position="77"/>
        <end position="102"/>
    </location>
</feature>
<keyword evidence="1" id="KW-0812">Transmembrane</keyword>
<comment type="caution">
    <text evidence="2">The sequence shown here is derived from an EMBL/GenBank/DDBJ whole genome shotgun (WGS) entry which is preliminary data.</text>
</comment>
<accession>A0A816C795</accession>
<reference evidence="2" key="1">
    <citation type="submission" date="2021-02" db="EMBL/GenBank/DDBJ databases">
        <authorList>
            <person name="Nowell W R."/>
        </authorList>
    </citation>
    <scope>NUCLEOTIDE SEQUENCE</scope>
</reference>
<evidence type="ECO:0000313" key="3">
    <source>
        <dbReference type="Proteomes" id="UP000663828"/>
    </source>
</evidence>
<keyword evidence="1" id="KW-0472">Membrane</keyword>
<organism evidence="2 3">
    <name type="scientific">Adineta ricciae</name>
    <name type="common">Rotifer</name>
    <dbReference type="NCBI Taxonomy" id="249248"/>
    <lineage>
        <taxon>Eukaryota</taxon>
        <taxon>Metazoa</taxon>
        <taxon>Spiralia</taxon>
        <taxon>Gnathifera</taxon>
        <taxon>Rotifera</taxon>
        <taxon>Eurotatoria</taxon>
        <taxon>Bdelloidea</taxon>
        <taxon>Adinetida</taxon>
        <taxon>Adinetidae</taxon>
        <taxon>Adineta</taxon>
    </lineage>
</organism>
<dbReference type="EMBL" id="CAJNOR010007411">
    <property type="protein sequence ID" value="CAF1616722.1"/>
    <property type="molecule type" value="Genomic_DNA"/>
</dbReference>
<keyword evidence="3" id="KW-1185">Reference proteome</keyword>
<protein>
    <submittedName>
        <fullName evidence="2">Uncharacterized protein</fullName>
    </submittedName>
</protein>